<keyword evidence="2" id="KW-0645">Protease</keyword>
<dbReference type="GO" id="GO:0006508">
    <property type="term" value="P:proteolysis"/>
    <property type="evidence" value="ECO:0007669"/>
    <property type="project" value="UniProtKB-KW"/>
</dbReference>
<dbReference type="SUPFAM" id="SSF54001">
    <property type="entry name" value="Cysteine proteinases"/>
    <property type="match status" value="1"/>
</dbReference>
<keyword evidence="5" id="KW-0175">Coiled coil</keyword>
<dbReference type="InterPro" id="IPR000064">
    <property type="entry name" value="NLP_P60_dom"/>
</dbReference>
<dbReference type="Pfam" id="PF00877">
    <property type="entry name" value="NLPC_P60"/>
    <property type="match status" value="1"/>
</dbReference>
<accession>A0A377PTP0</accession>
<evidence type="ECO:0000313" key="9">
    <source>
        <dbReference type="EMBL" id="STQ85661.1"/>
    </source>
</evidence>
<sequence>MNLAALYAKYLEQLINKKRLIFTQNAKNPKDNKNLNGFKNIKNLKNLSKTKYILFLFSTSLLLGAPIGLFADSINHNILSNMNHSTNSTEIKASSNFRFQSFYLDHKKAAISIDSDVSSFTTDTMQKYGKQEYLDKFYAVWNPSNINTDKENVFYILPSLQNALEYSDQLKKLKKNPPNKNAKNYKKLLKKYNDDISELENKINSLLGVGENLMPNTLEEFSNIIDNMNISEFLKNPKNAIVIEATSIRGVPSNKPRYKNASDFPFDRWQYSLVFEGTPLAITHFSKDGRFAHVQAPYVLGWIDTRNIAFVDKNTQRKILQFEDYKIPNKDFVPVYSKSQWILDARIGQIFPYDKKYKKLITFYKDINNYAQIREVDFNSSLFADFPLPFTHKDMANIINSMIGQKYGWGGLFGNRDCSAFTRDSFATFGVFLPRNSAAQAKFGGGFTDLSNMNNKDKEKYIIEHGIPFGSIIWLRGHIMLYIGYKTIEGKKRAIVAHSAWGVKPIINNKQEDIRLGGVKLTTLYVGSSLTSSETTSNLLISRVQGITNLYTSTNDTATNLERSGIDMSKLQINY</sequence>
<dbReference type="AlphaFoldDB" id="A0A377PTP0"/>
<dbReference type="InterPro" id="IPR038765">
    <property type="entry name" value="Papain-like_cys_pep_sf"/>
</dbReference>
<name>A0A377PTP0_9HELI</name>
<keyword evidence="3" id="KW-0378">Hydrolase</keyword>
<evidence type="ECO:0000256" key="3">
    <source>
        <dbReference type="ARBA" id="ARBA00022801"/>
    </source>
</evidence>
<comment type="similarity">
    <text evidence="1">Belongs to the peptidase C40 family.</text>
</comment>
<feature type="coiled-coil region" evidence="5">
    <location>
        <begin position="182"/>
        <end position="209"/>
    </location>
</feature>
<dbReference type="InterPro" id="IPR039439">
    <property type="entry name" value="SH3b1_dom"/>
</dbReference>
<dbReference type="Gene3D" id="3.90.1720.10">
    <property type="entry name" value="endopeptidase domain like (from Nostoc punctiforme)"/>
    <property type="match status" value="1"/>
</dbReference>
<evidence type="ECO:0000259" key="8">
    <source>
        <dbReference type="Pfam" id="PF12913"/>
    </source>
</evidence>
<feature type="domain" description="SH3b1" evidence="8">
    <location>
        <begin position="256"/>
        <end position="303"/>
    </location>
</feature>
<keyword evidence="6" id="KW-0472">Membrane</keyword>
<reference evidence="9 10" key="1">
    <citation type="submission" date="2018-06" db="EMBL/GenBank/DDBJ databases">
        <authorList>
            <consortium name="Pathogen Informatics"/>
            <person name="Doyle S."/>
        </authorList>
    </citation>
    <scope>NUCLEOTIDE SEQUENCE [LARGE SCALE GENOMIC DNA]</scope>
    <source>
        <strain evidence="9 10">NCTC12714</strain>
    </source>
</reference>
<dbReference type="RefSeq" id="WP_052089561.1">
    <property type="nucleotide sequence ID" value="NZ_FZML01000015.1"/>
</dbReference>
<evidence type="ECO:0000256" key="1">
    <source>
        <dbReference type="ARBA" id="ARBA00007074"/>
    </source>
</evidence>
<protein>
    <submittedName>
        <fullName evidence="9">SH3 domain of the SH3b1 type family protein</fullName>
    </submittedName>
</protein>
<evidence type="ECO:0000256" key="2">
    <source>
        <dbReference type="ARBA" id="ARBA00022670"/>
    </source>
</evidence>
<keyword evidence="6" id="KW-0812">Transmembrane</keyword>
<evidence type="ECO:0000313" key="10">
    <source>
        <dbReference type="Proteomes" id="UP000255139"/>
    </source>
</evidence>
<dbReference type="EMBL" id="UGJE01000002">
    <property type="protein sequence ID" value="STQ85661.1"/>
    <property type="molecule type" value="Genomic_DNA"/>
</dbReference>
<organism evidence="9 10">
    <name type="scientific">Helicobacter muridarum</name>
    <dbReference type="NCBI Taxonomy" id="216"/>
    <lineage>
        <taxon>Bacteria</taxon>
        <taxon>Pseudomonadati</taxon>
        <taxon>Campylobacterota</taxon>
        <taxon>Epsilonproteobacteria</taxon>
        <taxon>Campylobacterales</taxon>
        <taxon>Helicobacteraceae</taxon>
        <taxon>Helicobacter</taxon>
    </lineage>
</organism>
<keyword evidence="6" id="KW-1133">Transmembrane helix</keyword>
<dbReference type="Pfam" id="PF12913">
    <property type="entry name" value="SH3_6"/>
    <property type="match status" value="1"/>
</dbReference>
<evidence type="ECO:0000256" key="6">
    <source>
        <dbReference type="SAM" id="Phobius"/>
    </source>
</evidence>
<feature type="transmembrane region" description="Helical" evidence="6">
    <location>
        <begin position="52"/>
        <end position="71"/>
    </location>
</feature>
<evidence type="ECO:0000256" key="5">
    <source>
        <dbReference type="SAM" id="Coils"/>
    </source>
</evidence>
<keyword evidence="4" id="KW-0788">Thiol protease</keyword>
<feature type="domain" description="NlpC/P60" evidence="7">
    <location>
        <begin position="404"/>
        <end position="486"/>
    </location>
</feature>
<dbReference type="GO" id="GO:0008234">
    <property type="term" value="F:cysteine-type peptidase activity"/>
    <property type="evidence" value="ECO:0007669"/>
    <property type="project" value="UniProtKB-KW"/>
</dbReference>
<evidence type="ECO:0000256" key="4">
    <source>
        <dbReference type="ARBA" id="ARBA00022807"/>
    </source>
</evidence>
<keyword evidence="10" id="KW-1185">Reference proteome</keyword>
<dbReference type="Proteomes" id="UP000255139">
    <property type="component" value="Unassembled WGS sequence"/>
</dbReference>
<evidence type="ECO:0000259" key="7">
    <source>
        <dbReference type="Pfam" id="PF00877"/>
    </source>
</evidence>
<gene>
    <name evidence="9" type="ORF">NCTC12714_00447</name>
</gene>
<proteinExistence type="inferred from homology"/>